<feature type="compositionally biased region" description="Basic and acidic residues" evidence="1">
    <location>
        <begin position="256"/>
        <end position="282"/>
    </location>
</feature>
<dbReference type="AlphaFoldDB" id="A0A6J4LTE8"/>
<feature type="compositionally biased region" description="Basic and acidic residues" evidence="1">
    <location>
        <begin position="120"/>
        <end position="136"/>
    </location>
</feature>
<evidence type="ECO:0000313" key="2">
    <source>
        <dbReference type="EMBL" id="CAA9340302.1"/>
    </source>
</evidence>
<feature type="non-terminal residue" evidence="2">
    <location>
        <position position="1"/>
    </location>
</feature>
<feature type="compositionally biased region" description="Low complexity" evidence="1">
    <location>
        <begin position="78"/>
        <end position="90"/>
    </location>
</feature>
<proteinExistence type="predicted"/>
<feature type="compositionally biased region" description="Basic residues" evidence="1">
    <location>
        <begin position="168"/>
        <end position="181"/>
    </location>
</feature>
<evidence type="ECO:0000256" key="1">
    <source>
        <dbReference type="SAM" id="MobiDB-lite"/>
    </source>
</evidence>
<sequence>DPGHSVRSDRHPGRLRRASAPFVGHAQTPGSGTQDPCVSRVCRTGTAPQGGPDHRPPRRRGGARMARGIPPRRRGPRRNGAAAGALGPARRVLDGAQPGVSEGPSRPRRRRPSPRRCRPHRGEGAPRHRHPGDRARTACRRRHSRRGRTRTGRTADVREGAGVARKALALRHRAGRRRRGRAGSSHRGSRGHRPHAEAGAGPEPASDLEGPARAGERRPDQDRQTRAGSAGRPARDRPADRPRGASGRARRNRGRGRLDPDHQSGAHDRRGGSARPVSDRHRAWGRTRV</sequence>
<name>A0A6J4LTE8_9HYPH</name>
<organism evidence="2">
    <name type="scientific">uncultured Microvirga sp</name>
    <dbReference type="NCBI Taxonomy" id="412392"/>
    <lineage>
        <taxon>Bacteria</taxon>
        <taxon>Pseudomonadati</taxon>
        <taxon>Pseudomonadota</taxon>
        <taxon>Alphaproteobacteria</taxon>
        <taxon>Hyphomicrobiales</taxon>
        <taxon>Methylobacteriaceae</taxon>
        <taxon>Microvirga</taxon>
        <taxon>environmental samples</taxon>
    </lineage>
</organism>
<feature type="region of interest" description="Disordered" evidence="1">
    <location>
        <begin position="1"/>
        <end position="289"/>
    </location>
</feature>
<accession>A0A6J4LTE8</accession>
<reference evidence="2" key="1">
    <citation type="submission" date="2020-02" db="EMBL/GenBank/DDBJ databases">
        <authorList>
            <person name="Meier V. D."/>
        </authorList>
    </citation>
    <scope>NUCLEOTIDE SEQUENCE</scope>
    <source>
        <strain evidence="2">AVDCRST_MAG90</strain>
    </source>
</reference>
<feature type="non-terminal residue" evidence="2">
    <location>
        <position position="289"/>
    </location>
</feature>
<feature type="compositionally biased region" description="Basic and acidic residues" evidence="1">
    <location>
        <begin position="1"/>
        <end position="12"/>
    </location>
</feature>
<feature type="compositionally biased region" description="Basic residues" evidence="1">
    <location>
        <begin position="106"/>
        <end position="119"/>
    </location>
</feature>
<dbReference type="EMBL" id="CADCUC010000379">
    <property type="protein sequence ID" value="CAA9340302.1"/>
    <property type="molecule type" value="Genomic_DNA"/>
</dbReference>
<protein>
    <submittedName>
        <fullName evidence="2">UDP-2,3-diacylglucosamine pyrophosphatase</fullName>
    </submittedName>
</protein>
<feature type="compositionally biased region" description="Basic and acidic residues" evidence="1">
    <location>
        <begin position="233"/>
        <end position="243"/>
    </location>
</feature>
<gene>
    <name evidence="2" type="ORF">AVDCRST_MAG90-2286</name>
</gene>
<feature type="compositionally biased region" description="Basic and acidic residues" evidence="1">
    <location>
        <begin position="214"/>
        <end position="225"/>
    </location>
</feature>
<feature type="compositionally biased region" description="Basic residues" evidence="1">
    <location>
        <begin position="137"/>
        <end position="151"/>
    </location>
</feature>